<organism evidence="4 5">
    <name type="scientific">Methanocella arvoryzae (strain DSM 22066 / NBRC 105507 / MRE50)</name>
    <dbReference type="NCBI Taxonomy" id="351160"/>
    <lineage>
        <taxon>Archaea</taxon>
        <taxon>Methanobacteriati</taxon>
        <taxon>Methanobacteriota</taxon>
        <taxon>Stenosarchaea group</taxon>
        <taxon>Methanomicrobia</taxon>
        <taxon>Methanocellales</taxon>
        <taxon>Methanocellaceae</taxon>
        <taxon>Methanocella</taxon>
    </lineage>
</organism>
<name>Q0W5H9_METAR</name>
<dbReference type="SUPFAM" id="SSF51182">
    <property type="entry name" value="RmlC-like cupins"/>
    <property type="match status" value="2"/>
</dbReference>
<dbReference type="InterPro" id="IPR051610">
    <property type="entry name" value="GPI/OXD"/>
</dbReference>
<dbReference type="Gene3D" id="2.60.120.10">
    <property type="entry name" value="Jelly Rolls"/>
    <property type="match status" value="2"/>
</dbReference>
<feature type="region of interest" description="Disordered" evidence="2">
    <location>
        <begin position="187"/>
        <end position="216"/>
    </location>
</feature>
<evidence type="ECO:0000313" key="5">
    <source>
        <dbReference type="Proteomes" id="UP000000663"/>
    </source>
</evidence>
<dbReference type="EMBL" id="AM114193">
    <property type="protein sequence ID" value="CAJ36364.1"/>
    <property type="molecule type" value="Genomic_DNA"/>
</dbReference>
<dbReference type="Proteomes" id="UP000000663">
    <property type="component" value="Chromosome"/>
</dbReference>
<evidence type="ECO:0000259" key="3">
    <source>
        <dbReference type="Pfam" id="PF07883"/>
    </source>
</evidence>
<sequence>MFIGLIFSRTTRWRRPLSSHNNNIINTSYNFGDPMETVNVKVDEQFQDREFYRESPLKTDKIAFSLYNFKPWQALPMQRNPGSDTIMYFVDGEAFMLINDAVFSVSPGDAMYVPAGATYGVLAGENDLNVVTVQGPKPVEVQQERGLFFRCPDCELEAPLTTGTETGDFNMCPRCETMVKLTKGQDSYRAEKTTETPPPEPELSHMSGEASAGEERKEPEAKLEFSVIDFQPWQALSMHKNPGSDTLLYVVQGQGIMFVDDEEKSVDANEAIYVPAGSAYGIMAADNPMTVMSIQGPVPVESEEVGGLEYECPVCSLETPVTTNTYDGCITVCPRCNVKLRLTRAGDTFKAEETTEQAPTEAEAQ</sequence>
<evidence type="ECO:0000313" key="4">
    <source>
        <dbReference type="EMBL" id="CAJ36364.1"/>
    </source>
</evidence>
<dbReference type="PANTHER" id="PTHR35848">
    <property type="entry name" value="OXALATE-BINDING PROTEIN"/>
    <property type="match status" value="1"/>
</dbReference>
<dbReference type="Pfam" id="PF07883">
    <property type="entry name" value="Cupin_2"/>
    <property type="match status" value="1"/>
</dbReference>
<dbReference type="InterPro" id="IPR011051">
    <property type="entry name" value="RmlC_Cupin_sf"/>
</dbReference>
<protein>
    <recommendedName>
        <fullName evidence="3">Cupin type-2 domain-containing protein</fullName>
    </recommendedName>
</protein>
<keyword evidence="5" id="KW-1185">Reference proteome</keyword>
<dbReference type="InterPro" id="IPR013096">
    <property type="entry name" value="Cupin_2"/>
</dbReference>
<evidence type="ECO:0000256" key="1">
    <source>
        <dbReference type="ARBA" id="ARBA00022723"/>
    </source>
</evidence>
<feature type="domain" description="Cupin type-2" evidence="3">
    <location>
        <begin position="228"/>
        <end position="293"/>
    </location>
</feature>
<dbReference type="STRING" id="351160.RCIX1032"/>
<dbReference type="eggNOG" id="arCOG03002">
    <property type="taxonomic scope" value="Archaea"/>
</dbReference>
<proteinExistence type="predicted"/>
<keyword evidence="1" id="KW-0479">Metal-binding</keyword>
<dbReference type="KEGG" id="rci:RCIX1032"/>
<dbReference type="PANTHER" id="PTHR35848:SF6">
    <property type="entry name" value="CUPIN TYPE-2 DOMAIN-CONTAINING PROTEIN"/>
    <property type="match status" value="1"/>
</dbReference>
<reference evidence="4 5" key="1">
    <citation type="journal article" date="2006" name="Science">
        <title>Genome of rice cluster I archaea -- the key methane producers in the rice rhizosphere.</title>
        <authorList>
            <person name="Erkel C."/>
            <person name="Kube M."/>
            <person name="Reinhardt R."/>
            <person name="Liesack W."/>
        </authorList>
    </citation>
    <scope>NUCLEOTIDE SEQUENCE [LARGE SCALE GENOMIC DNA]</scope>
    <source>
        <strain evidence="5">DSM 22066 / NBRC 105507 / MRE50</strain>
    </source>
</reference>
<evidence type="ECO:0000256" key="2">
    <source>
        <dbReference type="SAM" id="MobiDB-lite"/>
    </source>
</evidence>
<gene>
    <name evidence="4" type="ORF">RCIX1032</name>
</gene>
<dbReference type="AlphaFoldDB" id="Q0W5H9"/>
<dbReference type="InterPro" id="IPR014710">
    <property type="entry name" value="RmlC-like_jellyroll"/>
</dbReference>
<accession>Q0W5H9</accession>
<dbReference type="GO" id="GO:0046872">
    <property type="term" value="F:metal ion binding"/>
    <property type="evidence" value="ECO:0007669"/>
    <property type="project" value="UniProtKB-KW"/>
</dbReference>